<dbReference type="EMBL" id="JPGG01000016">
    <property type="protein sequence ID" value="KGC13706.1"/>
    <property type="molecule type" value="Genomic_DNA"/>
</dbReference>
<feature type="chain" id="PRO_5044025443" evidence="2">
    <location>
        <begin position="18"/>
        <end position="632"/>
    </location>
</feature>
<gene>
    <name evidence="3" type="primary">g19</name>
    <name evidence="3" type="ORF">DM48_385</name>
</gene>
<evidence type="ECO:0000256" key="1">
    <source>
        <dbReference type="SAM" id="MobiDB-lite"/>
    </source>
</evidence>
<evidence type="ECO:0000256" key="2">
    <source>
        <dbReference type="SAM" id="SignalP"/>
    </source>
</evidence>
<proteinExistence type="predicted"/>
<feature type="compositionally biased region" description="Low complexity" evidence="1">
    <location>
        <begin position="43"/>
        <end position="59"/>
    </location>
</feature>
<dbReference type="RefSeq" id="WP_155308302.1">
    <property type="nucleotide sequence ID" value="NZ_KN150850.1"/>
</dbReference>
<dbReference type="Proteomes" id="UP000029590">
    <property type="component" value="Unassembled WGS sequence"/>
</dbReference>
<sequence>MKKLILSLLLIPAFALAQSYPTPTFNSLSLQTPLTPANGGTGTTSATGTGSVVRSSSPTIASPTITGSLSASGATFSGGISANGVTSTSNFVGPNAYSIYTSTGINNGGGIQVFDASHGNYVGILNNGTTVGQFGSYGATIGSSVYPTIVAPINTTATTTNGSANITVTSAAGITTGMGVYGSFTGGCSGPSAAFQQSYVTAISGTTVTMSCASTATNSSPVAVQFGQQRYSTTSTLIASDLGAQTLKVGAASQGNSSAWLNQVSGGNDYRLTAAAQIVAPPSGGYGLVVGSRSSDATGGAAAFPIASFLYLDSWGNSEYGSENLYLQDNLLAATAGKGPHIQFEQSINSQWGSPPSEDPYNINQVNQTIGHRYDCGTGQSTTSGLNGCTSAIDIVPNPQTFENGIVVANGALDTGGGTRQASVISMPTMTGFTWFSAPSTFSSAVYSPSAGVLYSLVPAGGQFNNIVNGNTVTTINSTGLTVNGLITPSSTSGIKGTIVGDNANAGSVGEFVNSNFSSVSMTTSGTAQNLTSISLTAGDWDVTGAATYTSGSGATQTIWLAGVNTTSATLPSLGSYFQSGGSITATGAASAIPPVTRINVSSTTTVYLVGESVFSGGSVTASGFLRARRVR</sequence>
<dbReference type="AlphaFoldDB" id="A0AAW3EZW2"/>
<keyword evidence="2" id="KW-0732">Signal</keyword>
<protein>
    <submittedName>
        <fullName evidence="3">Gp19 domain protein</fullName>
    </submittedName>
</protein>
<evidence type="ECO:0000313" key="4">
    <source>
        <dbReference type="Proteomes" id="UP000029590"/>
    </source>
</evidence>
<reference evidence="3 4" key="1">
    <citation type="submission" date="2014-04" db="EMBL/GenBank/DDBJ databases">
        <authorList>
            <person name="Bishop-Lilly K.A."/>
            <person name="Broomall S.M."/>
            <person name="Chain P.S."/>
            <person name="Chertkov O."/>
            <person name="Coyne S.R."/>
            <person name="Daligault H.E."/>
            <person name="Davenport K.W."/>
            <person name="Erkkila T."/>
            <person name="Frey K.G."/>
            <person name="Gibbons H.S."/>
            <person name="Gu W."/>
            <person name="Jaissle J."/>
            <person name="Johnson S.L."/>
            <person name="Koroleva G.I."/>
            <person name="Ladner J.T."/>
            <person name="Lo C.-C."/>
            <person name="Minogue T.D."/>
            <person name="Munk C."/>
            <person name="Palacios G.F."/>
            <person name="Redden C.L."/>
            <person name="Rosenzweig C.N."/>
            <person name="Scholz M.B."/>
            <person name="Teshima H."/>
            <person name="Xu Y."/>
        </authorList>
    </citation>
    <scope>NUCLEOTIDE SEQUENCE [LARGE SCALE GENOMIC DNA]</scope>
    <source>
        <strain evidence="4">gladioli</strain>
    </source>
</reference>
<feature type="signal peptide" evidence="2">
    <location>
        <begin position="1"/>
        <end position="17"/>
    </location>
</feature>
<evidence type="ECO:0000313" key="3">
    <source>
        <dbReference type="EMBL" id="KGC13706.1"/>
    </source>
</evidence>
<comment type="caution">
    <text evidence="3">The sequence shown here is derived from an EMBL/GenBank/DDBJ whole genome shotgun (WGS) entry which is preliminary data.</text>
</comment>
<name>A0AAW3EZW2_BURGA</name>
<accession>A0AAW3EZW2</accession>
<feature type="region of interest" description="Disordered" evidence="1">
    <location>
        <begin position="36"/>
        <end position="59"/>
    </location>
</feature>
<organism evidence="3 4">
    <name type="scientific">Burkholderia gladioli</name>
    <name type="common">Pseudomonas marginata</name>
    <name type="synonym">Phytomonas marginata</name>
    <dbReference type="NCBI Taxonomy" id="28095"/>
    <lineage>
        <taxon>Bacteria</taxon>
        <taxon>Pseudomonadati</taxon>
        <taxon>Pseudomonadota</taxon>
        <taxon>Betaproteobacteria</taxon>
        <taxon>Burkholderiales</taxon>
        <taxon>Burkholderiaceae</taxon>
        <taxon>Burkholderia</taxon>
    </lineage>
</organism>